<reference evidence="5" key="1">
    <citation type="journal article" date="2010" name="Genome Biol.">
        <title>Genome sequence of the necrotrophic plant pathogen Pythium ultimum reveals original pathogenicity mechanisms and effector repertoire.</title>
        <authorList>
            <person name="Levesque C.A."/>
            <person name="Brouwer H."/>
            <person name="Cano L."/>
            <person name="Hamilton J.P."/>
            <person name="Holt C."/>
            <person name="Huitema E."/>
            <person name="Raffaele S."/>
            <person name="Robideau G.P."/>
            <person name="Thines M."/>
            <person name="Win J."/>
            <person name="Zerillo M.M."/>
            <person name="Beakes G.W."/>
            <person name="Boore J.L."/>
            <person name="Busam D."/>
            <person name="Dumas B."/>
            <person name="Ferriera S."/>
            <person name="Fuerstenberg S.I."/>
            <person name="Gachon C.M."/>
            <person name="Gaulin E."/>
            <person name="Govers F."/>
            <person name="Grenville-Briggs L."/>
            <person name="Horner N."/>
            <person name="Hostetler J."/>
            <person name="Jiang R.H."/>
            <person name="Johnson J."/>
            <person name="Krajaejun T."/>
            <person name="Lin H."/>
            <person name="Meijer H.J."/>
            <person name="Moore B."/>
            <person name="Morris P."/>
            <person name="Phuntmart V."/>
            <person name="Puiu D."/>
            <person name="Shetty J."/>
            <person name="Stajich J.E."/>
            <person name="Tripathy S."/>
            <person name="Wawra S."/>
            <person name="van West P."/>
            <person name="Whitty B.R."/>
            <person name="Coutinho P.M."/>
            <person name="Henrissat B."/>
            <person name="Martin F."/>
            <person name="Thomas P.D."/>
            <person name="Tyler B.M."/>
            <person name="De Vries R.P."/>
            <person name="Kamoun S."/>
            <person name="Yandell M."/>
            <person name="Tisserat N."/>
            <person name="Buell C.R."/>
        </authorList>
    </citation>
    <scope>NUCLEOTIDE SEQUENCE</scope>
    <source>
        <strain evidence="5">DAOM:BR144</strain>
    </source>
</reference>
<feature type="zinc finger region" description="C3H1-type" evidence="1">
    <location>
        <begin position="356"/>
        <end position="382"/>
    </location>
</feature>
<keyword evidence="5" id="KW-1185">Reference proteome</keyword>
<evidence type="ECO:0000256" key="1">
    <source>
        <dbReference type="PROSITE-ProRule" id="PRU00723"/>
    </source>
</evidence>
<dbReference type="PANTHER" id="PTHR46156">
    <property type="entry name" value="CCCH ZINGC FINGER"/>
    <property type="match status" value="1"/>
</dbReference>
<feature type="compositionally biased region" description="Pro residues" evidence="2">
    <location>
        <begin position="725"/>
        <end position="736"/>
    </location>
</feature>
<dbReference type="Gene3D" id="1.25.40.480">
    <property type="match status" value="1"/>
</dbReference>
<sequence length="1080" mass="116723">MDTEEAALRAKIQAMKNLLQVKKQQQNSTAAAIPPSSYSSSSSNGYYQQRRVTPPPYYAHRAPHALQNHSNSYNRVYNSTAAKPANRSWNRLSNSNTGSSSGTSSVPYLGVNKVWRKADEVGTGTDSSLNSSGGAITTTGAPRVQSPAQKKEFLGATTSNKSWKRPLKVASSSHGSLRSLLAKRARGRMQLQVLKLEDGEYAKANGGFSLIRAGVKKQPTAALPSVPRVTRPTPKLSNAVSIGGVKYIATKRGNSLKRLTVDEVNKSVAAAKQNSLGIMTKGVPTSATSRAQAAVQRARIARLKKQGVQVRTEYCYCNKKNDCKFIHDSRRVAICRKFLRDECTDPNCLLSHKHDQNKMPVCTLFLRGACTREDCKYRHVKVSRSAQVCEAFLKGYCSAGASCRLKHELPPKKKSTVAPPSTAKGKFASCPPEEKQGVSCSTSSNAAEQENVSPVAVPETANGASAAATRTSSSSTESGLSLRPNIRFRPKNASGFPSLFSSSTRNAASSMMDTLAFIAESRGARGICAYLQENSKHAAELLDALATPVLLEPTSHSRSRAVSPSQPLGKDTGVQLEQVASIKAQREIWSALVRMSGGPLAQRCRRLALRFLQFADKERVHAADPVCRSLAQAIVVNMDSNNSNSSSRKADFEDDEKLAKTKRDAEFKEALRQLTFSRMSAPAPSNGSDLATLSQLKLLLKFTRPNGSNASSIEQPQHLLKIAEPPTPQPVVPPPSSEASDAPPLKKHRGLVQNNQEEPERHVDLEGNNALSHDDVPVAATLSAEVEDKAAKLAKQLAQLATPEAQLQRATMDEVAASTVQLIQTTINATNTTHVANEPLFARLCTKLQLVNTSDEALFQITTALVESNWSSRYAAVFLGTSVYPKIVAASSVISRVLLQTALLFSPRYATALVDSLLLPLLTTKGIASAQGEAITRILRNGIPVEHLDGFLRKSFQYHETTATSATAATSAGEDDSEHFFTNEAALMVLQNVLTMKATLSDTTIERFIECCEAAQEKNGAELQKSLKFATLVFTMISKYADQCVAHVDALEGIGKRLTSLMAKSTMRSIQKLKATAASR</sequence>
<feature type="compositionally biased region" description="Low complexity" evidence="2">
    <location>
        <begin position="459"/>
        <end position="482"/>
    </location>
</feature>
<dbReference type="Proteomes" id="UP000019132">
    <property type="component" value="Unassembled WGS sequence"/>
</dbReference>
<dbReference type="HOGENOM" id="CLU_286291_0_0_1"/>
<evidence type="ECO:0000313" key="5">
    <source>
        <dbReference type="Proteomes" id="UP000019132"/>
    </source>
</evidence>
<feature type="region of interest" description="Disordered" evidence="2">
    <location>
        <begin position="22"/>
        <end position="68"/>
    </location>
</feature>
<organism evidence="4 5">
    <name type="scientific">Globisporangium ultimum (strain ATCC 200006 / CBS 805.95 / DAOM BR144)</name>
    <name type="common">Pythium ultimum</name>
    <dbReference type="NCBI Taxonomy" id="431595"/>
    <lineage>
        <taxon>Eukaryota</taxon>
        <taxon>Sar</taxon>
        <taxon>Stramenopiles</taxon>
        <taxon>Oomycota</taxon>
        <taxon>Peronosporomycetes</taxon>
        <taxon>Pythiales</taxon>
        <taxon>Pythiaceae</taxon>
        <taxon>Globisporangium</taxon>
    </lineage>
</organism>
<feature type="compositionally biased region" description="Polar residues" evidence="2">
    <location>
        <begin position="438"/>
        <end position="452"/>
    </location>
</feature>
<feature type="domain" description="C3H1-type" evidence="3">
    <location>
        <begin position="383"/>
        <end position="410"/>
    </location>
</feature>
<dbReference type="AlphaFoldDB" id="K3X8M2"/>
<dbReference type="EnsemblProtists" id="PYU1_T013571">
    <property type="protein sequence ID" value="PYU1_T013571"/>
    <property type="gene ID" value="PYU1_G013542"/>
</dbReference>
<dbReference type="SMART" id="SM00356">
    <property type="entry name" value="ZnF_C3H1"/>
    <property type="match status" value="3"/>
</dbReference>
<accession>K3X8M2</accession>
<keyword evidence="1" id="KW-0862">Zinc</keyword>
<protein>
    <recommendedName>
        <fullName evidence="3">C3H1-type domain-containing protein</fullName>
    </recommendedName>
</protein>
<feature type="region of interest" description="Disordered" evidence="2">
    <location>
        <begin position="122"/>
        <end position="149"/>
    </location>
</feature>
<reference evidence="5" key="2">
    <citation type="submission" date="2010-04" db="EMBL/GenBank/DDBJ databases">
        <authorList>
            <person name="Buell R."/>
            <person name="Hamilton J."/>
            <person name="Hostetler J."/>
        </authorList>
    </citation>
    <scope>NUCLEOTIDE SEQUENCE [LARGE SCALE GENOMIC DNA]</scope>
    <source>
        <strain evidence="5">DAOM:BR144</strain>
    </source>
</reference>
<dbReference type="InParanoid" id="K3X8M2"/>
<feature type="region of interest" description="Disordered" evidence="2">
    <location>
        <begin position="411"/>
        <end position="482"/>
    </location>
</feature>
<reference evidence="4" key="3">
    <citation type="submission" date="2015-02" db="UniProtKB">
        <authorList>
            <consortium name="EnsemblProtists"/>
        </authorList>
    </citation>
    <scope>IDENTIFICATION</scope>
    <source>
        <strain evidence="4">DAOM BR144</strain>
    </source>
</reference>
<dbReference type="InterPro" id="IPR000571">
    <property type="entry name" value="Znf_CCCH"/>
</dbReference>
<dbReference type="STRING" id="431595.K3X8M2"/>
<name>K3X8M2_GLOUD</name>
<evidence type="ECO:0000313" key="4">
    <source>
        <dbReference type="EnsemblProtists" id="PYU1_T013571"/>
    </source>
</evidence>
<dbReference type="eggNOG" id="KOG1492">
    <property type="taxonomic scope" value="Eukaryota"/>
</dbReference>
<feature type="compositionally biased region" description="Low complexity" evidence="2">
    <location>
        <begin position="93"/>
        <end position="105"/>
    </location>
</feature>
<proteinExistence type="predicted"/>
<evidence type="ECO:0000259" key="3">
    <source>
        <dbReference type="PROSITE" id="PS50103"/>
    </source>
</evidence>
<dbReference type="VEuPathDB" id="FungiDB:PYU1_G013542"/>
<feature type="zinc finger region" description="C3H1-type" evidence="1">
    <location>
        <begin position="383"/>
        <end position="410"/>
    </location>
</feature>
<dbReference type="GO" id="GO:0005634">
    <property type="term" value="C:nucleus"/>
    <property type="evidence" value="ECO:0007669"/>
    <property type="project" value="TreeGrafter"/>
</dbReference>
<evidence type="ECO:0000256" key="2">
    <source>
        <dbReference type="SAM" id="MobiDB-lite"/>
    </source>
</evidence>
<keyword evidence="1" id="KW-0479">Metal-binding</keyword>
<feature type="compositionally biased region" description="Polar residues" evidence="2">
    <location>
        <begin position="124"/>
        <end position="140"/>
    </location>
</feature>
<keyword evidence="1" id="KW-0863">Zinc-finger</keyword>
<dbReference type="Gene3D" id="4.10.1000.10">
    <property type="entry name" value="Zinc finger, CCCH-type"/>
    <property type="match status" value="2"/>
</dbReference>
<dbReference type="GO" id="GO:0008270">
    <property type="term" value="F:zinc ion binding"/>
    <property type="evidence" value="ECO:0007669"/>
    <property type="project" value="UniProtKB-KW"/>
</dbReference>
<feature type="region of interest" description="Disordered" evidence="2">
    <location>
        <begin position="84"/>
        <end position="106"/>
    </location>
</feature>
<feature type="domain" description="C3H1-type" evidence="3">
    <location>
        <begin position="356"/>
        <end position="382"/>
    </location>
</feature>
<feature type="region of interest" description="Disordered" evidence="2">
    <location>
        <begin position="723"/>
        <end position="746"/>
    </location>
</feature>
<dbReference type="EMBL" id="GL376597">
    <property type="status" value="NOT_ANNOTATED_CDS"/>
    <property type="molecule type" value="Genomic_DNA"/>
</dbReference>
<dbReference type="PANTHER" id="PTHR46156:SF1">
    <property type="entry name" value="ZINC FINGER CCCH DOMAIN-CONTAINING PROTEIN 3"/>
    <property type="match status" value="1"/>
</dbReference>
<dbReference type="PROSITE" id="PS50103">
    <property type="entry name" value="ZF_C3H1"/>
    <property type="match status" value="2"/>
</dbReference>